<dbReference type="NCBIfam" id="TIGR01484">
    <property type="entry name" value="HAD-SF-IIB"/>
    <property type="match status" value="1"/>
</dbReference>
<proteinExistence type="predicted"/>
<dbReference type="GO" id="GO:0000287">
    <property type="term" value="F:magnesium ion binding"/>
    <property type="evidence" value="ECO:0007669"/>
    <property type="project" value="TreeGrafter"/>
</dbReference>
<dbReference type="CDD" id="cd07516">
    <property type="entry name" value="HAD_Pase"/>
    <property type="match status" value="1"/>
</dbReference>
<keyword evidence="1" id="KW-0378">Hydrolase</keyword>
<sequence length="277" mass="30428">MIKMIAIDLDGTLLNRHKKIPAENIKAIQKAAQEGIKIVLCTGRPQSGVEPYFKDLDLGHQAEYAVLNNGCSTHQIEKGKWELLSYHELSLDDIQGLERLIAQNHQIELTLTEANHFLVMGQSVSDLVAYDASLVFTKAKPISFKGLKALKTPIFQAMYMGEEANLDQFERSVDDRLSSQFSTVRSQSYLYEVMPKGITKASGLKALAEHLLINPRDIMAIGDAPNDLEMLSFAGLSVAMGNASESIRQAADKVSLTNDEAGVAYAIETWALGSNDV</sequence>
<dbReference type="OrthoDB" id="9790031at2"/>
<dbReference type="SFLD" id="SFLDG01140">
    <property type="entry name" value="C2.B:_Phosphomannomutase_and_P"/>
    <property type="match status" value="1"/>
</dbReference>
<dbReference type="NCBIfam" id="TIGR00099">
    <property type="entry name" value="Cof-subfamily"/>
    <property type="match status" value="1"/>
</dbReference>
<dbReference type="SFLD" id="SFLDS00003">
    <property type="entry name" value="Haloacid_Dehalogenase"/>
    <property type="match status" value="1"/>
</dbReference>
<gene>
    <name evidence="1" type="primary">yidA_1</name>
    <name evidence="1" type="ORF">NCTC12278_00404</name>
</gene>
<dbReference type="SFLD" id="SFLDG01144">
    <property type="entry name" value="C2.B.4:_PGP_Like"/>
    <property type="match status" value="1"/>
</dbReference>
<dbReference type="STRING" id="1123303.GCA_000372425_01630"/>
<accession>A0A2X3VJ37</accession>
<dbReference type="PANTHER" id="PTHR10000:SF8">
    <property type="entry name" value="HAD SUPERFAMILY HYDROLASE-LIKE, TYPE 3"/>
    <property type="match status" value="1"/>
</dbReference>
<name>A0A2X3VJ37_9STRE</name>
<dbReference type="InterPro" id="IPR006379">
    <property type="entry name" value="HAD-SF_hydro_IIB"/>
</dbReference>
<dbReference type="Gene3D" id="3.30.1240.10">
    <property type="match status" value="1"/>
</dbReference>
<reference evidence="1 2" key="1">
    <citation type="submission" date="2018-06" db="EMBL/GenBank/DDBJ databases">
        <authorList>
            <consortium name="Pathogen Informatics"/>
            <person name="Doyle S."/>
        </authorList>
    </citation>
    <scope>NUCLEOTIDE SEQUENCE [LARGE SCALE GENOMIC DNA]</scope>
    <source>
        <strain evidence="1 2">NCTC12278</strain>
    </source>
</reference>
<dbReference type="InterPro" id="IPR000150">
    <property type="entry name" value="Cof"/>
</dbReference>
<dbReference type="RefSeq" id="WP_018030943.1">
    <property type="nucleotide sequence ID" value="NZ_LS483343.1"/>
</dbReference>
<evidence type="ECO:0000313" key="1">
    <source>
        <dbReference type="EMBL" id="SQF39548.1"/>
    </source>
</evidence>
<dbReference type="Proteomes" id="UP000249495">
    <property type="component" value="Chromosome 1"/>
</dbReference>
<dbReference type="AlphaFoldDB" id="A0A2X3VJ37"/>
<dbReference type="InterPro" id="IPR023214">
    <property type="entry name" value="HAD_sf"/>
</dbReference>
<protein>
    <submittedName>
        <fullName evidence="1">Hydrolase</fullName>
        <ecNumber evidence="1">3.1.3.-</ecNumber>
    </submittedName>
</protein>
<dbReference type="PROSITE" id="PS01229">
    <property type="entry name" value="COF_2"/>
    <property type="match status" value="1"/>
</dbReference>
<dbReference type="Gene3D" id="3.40.50.1000">
    <property type="entry name" value="HAD superfamily/HAD-like"/>
    <property type="match status" value="1"/>
</dbReference>
<dbReference type="GO" id="GO:0005829">
    <property type="term" value="C:cytosol"/>
    <property type="evidence" value="ECO:0007669"/>
    <property type="project" value="TreeGrafter"/>
</dbReference>
<dbReference type="EC" id="3.1.3.-" evidence="1"/>
<evidence type="ECO:0000313" key="2">
    <source>
        <dbReference type="Proteomes" id="UP000249495"/>
    </source>
</evidence>
<keyword evidence="2" id="KW-1185">Reference proteome</keyword>
<organism evidence="1 2">
    <name type="scientific">Streptococcus ferus</name>
    <dbReference type="NCBI Taxonomy" id="1345"/>
    <lineage>
        <taxon>Bacteria</taxon>
        <taxon>Bacillati</taxon>
        <taxon>Bacillota</taxon>
        <taxon>Bacilli</taxon>
        <taxon>Lactobacillales</taxon>
        <taxon>Streptococcaceae</taxon>
        <taxon>Streptococcus</taxon>
    </lineage>
</organism>
<dbReference type="PANTHER" id="PTHR10000">
    <property type="entry name" value="PHOSPHOSERINE PHOSPHATASE"/>
    <property type="match status" value="1"/>
</dbReference>
<dbReference type="Pfam" id="PF08282">
    <property type="entry name" value="Hydrolase_3"/>
    <property type="match status" value="1"/>
</dbReference>
<dbReference type="GO" id="GO:0016791">
    <property type="term" value="F:phosphatase activity"/>
    <property type="evidence" value="ECO:0007669"/>
    <property type="project" value="TreeGrafter"/>
</dbReference>
<dbReference type="KEGG" id="sfer:NCTC12278_00404"/>
<dbReference type="EMBL" id="LS483343">
    <property type="protein sequence ID" value="SQF39548.1"/>
    <property type="molecule type" value="Genomic_DNA"/>
</dbReference>
<dbReference type="InterPro" id="IPR036412">
    <property type="entry name" value="HAD-like_sf"/>
</dbReference>
<dbReference type="SUPFAM" id="SSF56784">
    <property type="entry name" value="HAD-like"/>
    <property type="match status" value="1"/>
</dbReference>